<dbReference type="AlphaFoldDB" id="A0A6A2VY64"/>
<accession>A0A6A2VY64</accession>
<dbReference type="Proteomes" id="UP000440041">
    <property type="component" value="Unassembled WGS sequence"/>
</dbReference>
<keyword evidence="3 6" id="KW-0812">Transmembrane</keyword>
<keyword evidence="5 6" id="KW-0472">Membrane</keyword>
<organism evidence="7 8">
    <name type="scientific">Bifidobacterium apri</name>
    <dbReference type="NCBI Taxonomy" id="1769423"/>
    <lineage>
        <taxon>Bacteria</taxon>
        <taxon>Bacillati</taxon>
        <taxon>Actinomycetota</taxon>
        <taxon>Actinomycetes</taxon>
        <taxon>Bifidobacteriales</taxon>
        <taxon>Bifidobacteriaceae</taxon>
        <taxon>Bifidobacterium</taxon>
    </lineage>
</organism>
<dbReference type="PANTHER" id="PTHR31632:SF2">
    <property type="entry name" value="PLASMA MEMBRANE IRON PERMEASE"/>
    <property type="match status" value="1"/>
</dbReference>
<dbReference type="PANTHER" id="PTHR31632">
    <property type="entry name" value="IRON TRANSPORTER FTH1"/>
    <property type="match status" value="1"/>
</dbReference>
<evidence type="ECO:0000256" key="5">
    <source>
        <dbReference type="ARBA" id="ARBA00023136"/>
    </source>
</evidence>
<comment type="subcellular location">
    <subcellularLocation>
        <location evidence="1">Membrane</location>
        <topology evidence="1">Multi-pass membrane protein</topology>
    </subcellularLocation>
</comment>
<proteinExistence type="inferred from homology"/>
<feature type="transmembrane region" description="Helical" evidence="6">
    <location>
        <begin position="469"/>
        <end position="486"/>
    </location>
</feature>
<feature type="transmembrane region" description="Helical" evidence="6">
    <location>
        <begin position="431"/>
        <end position="449"/>
    </location>
</feature>
<dbReference type="InterPro" id="IPR004923">
    <property type="entry name" value="FTR1/Fip1/EfeU"/>
</dbReference>
<evidence type="ECO:0000256" key="3">
    <source>
        <dbReference type="ARBA" id="ARBA00022692"/>
    </source>
</evidence>
<feature type="transmembrane region" description="Helical" evidence="6">
    <location>
        <begin position="68"/>
        <end position="91"/>
    </location>
</feature>
<sequence>MRINAMTTSGGSISESWRHHIAVDPADSGNALGVSSTSSASGSAVSGISAAAHGVAPASVARRIVAHIGAMLAIVAVCAMMLAAAFAPAIMPSRAHAAEVTYTTWQQVADAMAAQLNQGKQAYADGNTAGASSDFMAAYNTIYVGSNFTTVVHDTLGADKQTSHQQQFQSIVDLSYTAGNESQISQQVAALESDLNASAATLDATTSLDKPNVYAQKLAAQIKADRKKLDAAKKKNNGKGTRTWSEVAKEMGDVLDKAVAAYKNGDGAKGASYVNDAYYQYYEKLGFEKNVMNAISGSRVSQVEYQFKESRQAMNNGESFKQTQQYVTDLKAMLVEDAATLDGGAAGNINPFTKFVTSAFGQAFIILLREGLEAILVVAAIIAYLIKSGNKPMTRYIYIGLVAGLAASGVLAAVFTALFGGSGPQQEITEGVVALIAMLMLLYTSNWMLSRSSTQAWNEYIKTKTVAAVSKGSLVSLAMLSFLAVFREGAETVIFYQAIFSMVSGDTSSIWWGAACAAVVLVIVFLLIRFTSVNMPIRPFFLVTSVLMAILVVIFAGGGVHALIEGDAINGTYLQGVPTSDWLGLYPYAETIGAQVVAAIVVVALMVVALVKDAKTRRRLAGESDLAGASAASGETAASGKTDLAEETAASGEAVLLGEPAASLLGKTDLSGKPDAPGQAAD</sequence>
<feature type="transmembrane region" description="Helical" evidence="6">
    <location>
        <begin position="510"/>
        <end position="528"/>
    </location>
</feature>
<keyword evidence="4 6" id="KW-1133">Transmembrane helix</keyword>
<reference evidence="7 8" key="1">
    <citation type="submission" date="2019-09" db="EMBL/GenBank/DDBJ databases">
        <title>Characterization of the phylogenetic diversity of two novel species belonging to the genus Bifidobacterium: Bifidobacterium cebidarum sp. nov. and Bifidobacterium leontopitheci sp. nov.</title>
        <authorList>
            <person name="Lugli G.A."/>
            <person name="Duranti S."/>
            <person name="Milani C."/>
            <person name="Turroni F."/>
            <person name="Ventura M."/>
        </authorList>
    </citation>
    <scope>NUCLEOTIDE SEQUENCE [LARGE SCALE GENOMIC DNA]</scope>
    <source>
        <strain evidence="7 8">DSM 100238</strain>
    </source>
</reference>
<evidence type="ECO:0000256" key="1">
    <source>
        <dbReference type="ARBA" id="ARBA00004141"/>
    </source>
</evidence>
<evidence type="ECO:0000313" key="7">
    <source>
        <dbReference type="EMBL" id="KAB8299403.1"/>
    </source>
</evidence>
<comment type="caution">
    <text evidence="7">The sequence shown here is derived from an EMBL/GenBank/DDBJ whole genome shotgun (WGS) entry which is preliminary data.</text>
</comment>
<dbReference type="GO" id="GO:0033573">
    <property type="term" value="C:high-affinity iron permease complex"/>
    <property type="evidence" value="ECO:0007669"/>
    <property type="project" value="InterPro"/>
</dbReference>
<feature type="transmembrane region" description="Helical" evidence="6">
    <location>
        <begin position="398"/>
        <end position="419"/>
    </location>
</feature>
<feature type="transmembrane region" description="Helical" evidence="6">
    <location>
        <begin position="592"/>
        <end position="611"/>
    </location>
</feature>
<protein>
    <submittedName>
        <fullName evidence="7">High-affinity Fe2+/Pb2+ permease</fullName>
    </submittedName>
</protein>
<dbReference type="Pfam" id="PF03239">
    <property type="entry name" value="FTR1"/>
    <property type="match status" value="1"/>
</dbReference>
<dbReference type="EMBL" id="WBSO01000004">
    <property type="protein sequence ID" value="KAB8299403.1"/>
    <property type="molecule type" value="Genomic_DNA"/>
</dbReference>
<evidence type="ECO:0000256" key="4">
    <source>
        <dbReference type="ARBA" id="ARBA00022989"/>
    </source>
</evidence>
<dbReference type="GO" id="GO:0015093">
    <property type="term" value="F:ferrous iron transmembrane transporter activity"/>
    <property type="evidence" value="ECO:0007669"/>
    <property type="project" value="TreeGrafter"/>
</dbReference>
<evidence type="ECO:0000256" key="6">
    <source>
        <dbReference type="SAM" id="Phobius"/>
    </source>
</evidence>
<gene>
    <name evidence="7" type="ORF">DSM100238_0835</name>
</gene>
<feature type="transmembrane region" description="Helical" evidence="6">
    <location>
        <begin position="540"/>
        <end position="564"/>
    </location>
</feature>
<keyword evidence="8" id="KW-1185">Reference proteome</keyword>
<name>A0A6A2VY64_9BIFI</name>
<evidence type="ECO:0000313" key="8">
    <source>
        <dbReference type="Proteomes" id="UP000440041"/>
    </source>
</evidence>
<feature type="transmembrane region" description="Helical" evidence="6">
    <location>
        <begin position="363"/>
        <end position="386"/>
    </location>
</feature>
<comment type="similarity">
    <text evidence="2">Belongs to the oxidase-dependent Fe transporter (OFeT) (TC 9.A.10.1) family.</text>
</comment>
<evidence type="ECO:0000256" key="2">
    <source>
        <dbReference type="ARBA" id="ARBA00008333"/>
    </source>
</evidence>